<feature type="transmembrane region" description="Helical" evidence="6">
    <location>
        <begin position="7"/>
        <end position="24"/>
    </location>
</feature>
<accession>A0AAV0IB15</accession>
<evidence type="ECO:0000256" key="1">
    <source>
        <dbReference type="ARBA" id="ARBA00004370"/>
    </source>
</evidence>
<evidence type="ECO:0000313" key="8">
    <source>
        <dbReference type="Proteomes" id="UP001154282"/>
    </source>
</evidence>
<dbReference type="Pfam" id="PF01679">
    <property type="entry name" value="Pmp3"/>
    <property type="match status" value="1"/>
</dbReference>
<dbReference type="EMBL" id="CAMGYJ010000003">
    <property type="protein sequence ID" value="CAI0394309.1"/>
    <property type="molecule type" value="Genomic_DNA"/>
</dbReference>
<evidence type="ECO:0000313" key="7">
    <source>
        <dbReference type="EMBL" id="CAI0394309.1"/>
    </source>
</evidence>
<dbReference type="Proteomes" id="UP001154282">
    <property type="component" value="Unassembled WGS sequence"/>
</dbReference>
<evidence type="ECO:0000256" key="6">
    <source>
        <dbReference type="SAM" id="Phobius"/>
    </source>
</evidence>
<comment type="subcellular location">
    <subcellularLocation>
        <location evidence="1">Membrane</location>
    </subcellularLocation>
</comment>
<dbReference type="PROSITE" id="PS01309">
    <property type="entry name" value="UPF0057"/>
    <property type="match status" value="1"/>
</dbReference>
<dbReference type="GO" id="GO:0016020">
    <property type="term" value="C:membrane"/>
    <property type="evidence" value="ECO:0007669"/>
    <property type="project" value="UniProtKB-SubCell"/>
</dbReference>
<reference evidence="7" key="1">
    <citation type="submission" date="2022-08" db="EMBL/GenBank/DDBJ databases">
        <authorList>
            <person name="Gutierrez-Valencia J."/>
        </authorList>
    </citation>
    <scope>NUCLEOTIDE SEQUENCE</scope>
</reference>
<sequence length="59" mass="6586">MGSMTFLEVILAILIPPVGVFLRFGCGVEFWIDLLLTMFGYIPGMVYALYVLVGKQQTI</sequence>
<dbReference type="InterPro" id="IPR000612">
    <property type="entry name" value="PMP3"/>
</dbReference>
<dbReference type="PANTHER" id="PTHR21659:SF117">
    <property type="entry name" value="OS03G0286900 PROTEIN"/>
    <property type="match status" value="1"/>
</dbReference>
<gene>
    <name evidence="7" type="ORF">LITE_LOCUS8279</name>
</gene>
<evidence type="ECO:0000256" key="5">
    <source>
        <dbReference type="ARBA" id="ARBA00023136"/>
    </source>
</evidence>
<feature type="transmembrane region" description="Helical" evidence="6">
    <location>
        <begin position="30"/>
        <end position="53"/>
    </location>
</feature>
<comment type="caution">
    <text evidence="7">The sequence shown here is derived from an EMBL/GenBank/DDBJ whole genome shotgun (WGS) entry which is preliminary data.</text>
</comment>
<protein>
    <submittedName>
        <fullName evidence="7">Uncharacterized protein</fullName>
    </submittedName>
</protein>
<proteinExistence type="inferred from homology"/>
<evidence type="ECO:0000256" key="4">
    <source>
        <dbReference type="ARBA" id="ARBA00022989"/>
    </source>
</evidence>
<keyword evidence="3 6" id="KW-0812">Transmembrane</keyword>
<keyword evidence="5 6" id="KW-0472">Membrane</keyword>
<keyword evidence="4 6" id="KW-1133">Transmembrane helix</keyword>
<comment type="similarity">
    <text evidence="2">Belongs to the UPF0057 (PMP3) family.</text>
</comment>
<evidence type="ECO:0000256" key="3">
    <source>
        <dbReference type="ARBA" id="ARBA00022692"/>
    </source>
</evidence>
<evidence type="ECO:0000256" key="2">
    <source>
        <dbReference type="ARBA" id="ARBA00009530"/>
    </source>
</evidence>
<keyword evidence="8" id="KW-1185">Reference proteome</keyword>
<dbReference type="PANTHER" id="PTHR21659">
    <property type="entry name" value="HYDROPHOBIC PROTEIN RCI2 LOW TEMPERATURE AND SALT RESPONSIVE PROTEIN LTI6 -RELATED"/>
    <property type="match status" value="1"/>
</dbReference>
<dbReference type="AlphaFoldDB" id="A0AAV0IB15"/>
<organism evidence="7 8">
    <name type="scientific">Linum tenue</name>
    <dbReference type="NCBI Taxonomy" id="586396"/>
    <lineage>
        <taxon>Eukaryota</taxon>
        <taxon>Viridiplantae</taxon>
        <taxon>Streptophyta</taxon>
        <taxon>Embryophyta</taxon>
        <taxon>Tracheophyta</taxon>
        <taxon>Spermatophyta</taxon>
        <taxon>Magnoliopsida</taxon>
        <taxon>eudicotyledons</taxon>
        <taxon>Gunneridae</taxon>
        <taxon>Pentapetalae</taxon>
        <taxon>rosids</taxon>
        <taxon>fabids</taxon>
        <taxon>Malpighiales</taxon>
        <taxon>Linaceae</taxon>
        <taxon>Linum</taxon>
    </lineage>
</organism>
<name>A0AAV0IB15_9ROSI</name>